<keyword evidence="1" id="KW-0472">Membrane</keyword>
<feature type="transmembrane region" description="Helical" evidence="1">
    <location>
        <begin position="156"/>
        <end position="178"/>
    </location>
</feature>
<accession>A0AAV5V953</accession>
<dbReference type="PANTHER" id="PTHR22943:SF248">
    <property type="entry name" value="SEVEN TM RECEPTOR"/>
    <property type="match status" value="1"/>
</dbReference>
<protein>
    <recommendedName>
        <fullName evidence="4">G protein-coupled receptor</fullName>
    </recommendedName>
</protein>
<keyword evidence="1" id="KW-0812">Transmembrane</keyword>
<name>A0AAV5V953_9BILA</name>
<keyword evidence="1" id="KW-1133">Transmembrane helix</keyword>
<gene>
    <name evidence="2" type="ORF">PFISCL1PPCAC_7429</name>
</gene>
<dbReference type="AlphaFoldDB" id="A0AAV5V953"/>
<evidence type="ECO:0000313" key="2">
    <source>
        <dbReference type="EMBL" id="GMT16132.1"/>
    </source>
</evidence>
<feature type="transmembrane region" description="Helical" evidence="1">
    <location>
        <begin position="7"/>
        <end position="29"/>
    </location>
</feature>
<proteinExistence type="predicted"/>
<evidence type="ECO:0008006" key="4">
    <source>
        <dbReference type="Google" id="ProtNLM"/>
    </source>
</evidence>
<reference evidence="2" key="1">
    <citation type="submission" date="2023-10" db="EMBL/GenBank/DDBJ databases">
        <title>Genome assembly of Pristionchus species.</title>
        <authorList>
            <person name="Yoshida K."/>
            <person name="Sommer R.J."/>
        </authorList>
    </citation>
    <scope>NUCLEOTIDE SEQUENCE</scope>
    <source>
        <strain evidence="2">RS5133</strain>
    </source>
</reference>
<feature type="transmembrane region" description="Helical" evidence="1">
    <location>
        <begin position="125"/>
        <end position="150"/>
    </location>
</feature>
<dbReference type="EMBL" id="BTSY01000002">
    <property type="protein sequence ID" value="GMT16132.1"/>
    <property type="molecule type" value="Genomic_DNA"/>
</dbReference>
<feature type="non-terminal residue" evidence="2">
    <location>
        <position position="1"/>
    </location>
</feature>
<dbReference type="PANTHER" id="PTHR22943">
    <property type="entry name" value="7-TRANSMEMBRANE DOMAIN RECEPTOR C.ELEGANS"/>
    <property type="match status" value="1"/>
</dbReference>
<dbReference type="InterPro" id="IPR019422">
    <property type="entry name" value="7TM_GPCR_serpentine_rcpt_Srh"/>
</dbReference>
<comment type="caution">
    <text evidence="2">The sequence shown here is derived from an EMBL/GenBank/DDBJ whole genome shotgun (WGS) entry which is preliminary data.</text>
</comment>
<feature type="non-terminal residue" evidence="2">
    <location>
        <position position="193"/>
    </location>
</feature>
<evidence type="ECO:0000313" key="3">
    <source>
        <dbReference type="Proteomes" id="UP001432322"/>
    </source>
</evidence>
<feature type="transmembrane region" description="Helical" evidence="1">
    <location>
        <begin position="72"/>
        <end position="97"/>
    </location>
</feature>
<sequence length="193" mass="21859">FSSTRRLFIAYGYCLIIICISSPFVRSFINEKTWQPHVDSEVRGIQDIHHSEPVYAYAATPKEIPENNYRTVLPFVLIATIPSYVWSYSAFIVTTFLTKRALRIEGVQLSTKTIGMQRRFLRMQLLQGLVPLAITAIPVSIFIGTMIAGVSMDRWSILHTFAIHAVPIVQALVSFTYVRQMSRKNAELSSGTK</sequence>
<evidence type="ECO:0000256" key="1">
    <source>
        <dbReference type="SAM" id="Phobius"/>
    </source>
</evidence>
<keyword evidence="3" id="KW-1185">Reference proteome</keyword>
<dbReference type="Pfam" id="PF10318">
    <property type="entry name" value="7TM_GPCR_Srh"/>
    <property type="match status" value="1"/>
</dbReference>
<dbReference type="Proteomes" id="UP001432322">
    <property type="component" value="Unassembled WGS sequence"/>
</dbReference>
<organism evidence="2 3">
    <name type="scientific">Pristionchus fissidentatus</name>
    <dbReference type="NCBI Taxonomy" id="1538716"/>
    <lineage>
        <taxon>Eukaryota</taxon>
        <taxon>Metazoa</taxon>
        <taxon>Ecdysozoa</taxon>
        <taxon>Nematoda</taxon>
        <taxon>Chromadorea</taxon>
        <taxon>Rhabditida</taxon>
        <taxon>Rhabditina</taxon>
        <taxon>Diplogasteromorpha</taxon>
        <taxon>Diplogasteroidea</taxon>
        <taxon>Neodiplogasteridae</taxon>
        <taxon>Pristionchus</taxon>
    </lineage>
</organism>